<dbReference type="InterPro" id="IPR011990">
    <property type="entry name" value="TPR-like_helical_dom_sf"/>
</dbReference>
<dbReference type="SUPFAM" id="SSF46894">
    <property type="entry name" value="C-terminal effector domain of the bipartite response regulators"/>
    <property type="match status" value="1"/>
</dbReference>
<dbReference type="Gene3D" id="1.25.40.10">
    <property type="entry name" value="Tetratricopeptide repeat domain"/>
    <property type="match status" value="1"/>
</dbReference>
<evidence type="ECO:0000313" key="8">
    <source>
        <dbReference type="Proteomes" id="UP001597114"/>
    </source>
</evidence>
<evidence type="ECO:0000256" key="5">
    <source>
        <dbReference type="PROSITE-ProRule" id="PRU01091"/>
    </source>
</evidence>
<evidence type="ECO:0000256" key="1">
    <source>
        <dbReference type="ARBA" id="ARBA00005820"/>
    </source>
</evidence>
<dbReference type="EMBL" id="JBHUCO010000045">
    <property type="protein sequence ID" value="MFD1522509.1"/>
    <property type="molecule type" value="Genomic_DNA"/>
</dbReference>
<dbReference type="Pfam" id="PF03704">
    <property type="entry name" value="BTAD"/>
    <property type="match status" value="1"/>
</dbReference>
<dbReference type="CDD" id="cd15831">
    <property type="entry name" value="BTAD"/>
    <property type="match status" value="1"/>
</dbReference>
<comment type="similarity">
    <text evidence="1">Belongs to the AfsR/DnrI/RedD regulatory family.</text>
</comment>
<dbReference type="SMART" id="SM01043">
    <property type="entry name" value="BTAD"/>
    <property type="match status" value="1"/>
</dbReference>
<dbReference type="Gene3D" id="1.10.10.10">
    <property type="entry name" value="Winged helix-like DNA-binding domain superfamily/Winged helix DNA-binding domain"/>
    <property type="match status" value="1"/>
</dbReference>
<dbReference type="SMART" id="SM00862">
    <property type="entry name" value="Trans_reg_C"/>
    <property type="match status" value="1"/>
</dbReference>
<evidence type="ECO:0000259" key="6">
    <source>
        <dbReference type="PROSITE" id="PS51755"/>
    </source>
</evidence>
<dbReference type="InterPro" id="IPR036388">
    <property type="entry name" value="WH-like_DNA-bd_sf"/>
</dbReference>
<gene>
    <name evidence="7" type="ORF">ACFSJD_33790</name>
</gene>
<dbReference type="InterPro" id="IPR016032">
    <property type="entry name" value="Sig_transdc_resp-reg_C-effctor"/>
</dbReference>
<dbReference type="RefSeq" id="WP_344723861.1">
    <property type="nucleotide sequence ID" value="NZ_BAAAUS010000023.1"/>
</dbReference>
<comment type="caution">
    <text evidence="7">The sequence shown here is derived from an EMBL/GenBank/DDBJ whole genome shotgun (WGS) entry which is preliminary data.</text>
</comment>
<dbReference type="PANTHER" id="PTHR35807:SF1">
    <property type="entry name" value="TRANSCRIPTIONAL REGULATOR REDD"/>
    <property type="match status" value="1"/>
</dbReference>
<dbReference type="Pfam" id="PF00486">
    <property type="entry name" value="Trans_reg_C"/>
    <property type="match status" value="1"/>
</dbReference>
<dbReference type="Gene3D" id="3.40.50.300">
    <property type="entry name" value="P-loop containing nucleotide triphosphate hydrolases"/>
    <property type="match status" value="1"/>
</dbReference>
<organism evidence="7 8">
    <name type="scientific">Pseudonocardia yunnanensis</name>
    <dbReference type="NCBI Taxonomy" id="58107"/>
    <lineage>
        <taxon>Bacteria</taxon>
        <taxon>Bacillati</taxon>
        <taxon>Actinomycetota</taxon>
        <taxon>Actinomycetes</taxon>
        <taxon>Pseudonocardiales</taxon>
        <taxon>Pseudonocardiaceae</taxon>
        <taxon>Pseudonocardia</taxon>
    </lineage>
</organism>
<proteinExistence type="inferred from homology"/>
<dbReference type="PROSITE" id="PS51755">
    <property type="entry name" value="OMPR_PHOB"/>
    <property type="match status" value="1"/>
</dbReference>
<accession>A0ABW4F877</accession>
<dbReference type="PANTHER" id="PTHR35807">
    <property type="entry name" value="TRANSCRIPTIONAL REGULATOR REDD-RELATED"/>
    <property type="match status" value="1"/>
</dbReference>
<dbReference type="InterPro" id="IPR005158">
    <property type="entry name" value="BTAD"/>
</dbReference>
<evidence type="ECO:0000313" key="7">
    <source>
        <dbReference type="EMBL" id="MFD1522509.1"/>
    </source>
</evidence>
<protein>
    <submittedName>
        <fullName evidence="7">BTAD domain-containing putative transcriptional regulator</fullName>
    </submittedName>
</protein>
<feature type="domain" description="OmpR/PhoB-type" evidence="6">
    <location>
        <begin position="1"/>
        <end position="93"/>
    </location>
</feature>
<keyword evidence="3 5" id="KW-0238">DNA-binding</keyword>
<feature type="DNA-binding region" description="OmpR/PhoB-type" evidence="5">
    <location>
        <begin position="1"/>
        <end position="93"/>
    </location>
</feature>
<dbReference type="Pfam" id="PF13191">
    <property type="entry name" value="AAA_16"/>
    <property type="match status" value="1"/>
</dbReference>
<sequence>MLLRVLGPFALDAADLGGPRQRAVLARLVVARGAVVSVDRLIEDVWSGEAPPRAIASLRAYVSNLRRVLEPGRPSRTRAELLVSAAPGYALRLPSSAVDAWRFEQAFTAARSVADTDPNRARQLLVSALGLWRGAAFAEFSDEPWARPEAIRLEDLRWAARELRAAVSLRTGEAVEAVGEAEALTREAPLREEPWRLLALALWHTGRQGDALAALRRARTTLAEELGLDPGSALVALESAILTRRPDDLPAPPQKSPVGERRVAAEPFVGREAELATLAETARDAVRDGVRFGLVTGDAGAGKTTLLTHLRRHLETGGWVVAAGHCPEVEGAPPALAWVEALRELAAAESPGSLAAELAPLLDDAGPDGGARDVTDGRFRLHQAVREWLAAASARRPVAILLDDLHAGDTETLRLLNAMSEIDATVLFVLAFRPAEQSPRLAGSLAALARRSPTRVHLDGLSIEEVQRLVGAFTRTPVDAETLATLAERTGGNPLFVRESARLLASEGIPVAISEVPEGVRDVLRARLARLPGEAVAVLRLAAVAGREAQVETLVRAADADEGTVLDALETGLGAGLLTEPKPGWVQFVHGLVHDTLYTDVPLLRRARMHARIAEHLRTDDHPALARHYRAAASSDTAPLAVEHAVRAAESAERRYAYDAAIRLLTDALDAADMVPGDRDALRVDVLGRLLRVQVRAGALSAARESLVRAVDTAVESGRDDLLIAAFTTWRVPTPCLTRAYRIVDDRIVDLLTMLVRRNDLAPADRFLLNAVLAAELEGEPDPRGVEAGIQALALSLTITDPEWKALGLTARLRTMSHHREARERAELATSLRLLAEKHGLVAYRWYAEQVIGHSAAVLGEPAEVRASITRQGAIADTYKLAEPQAINLASRGALAHITGDFAAAKRFYDECSAQMRKHGSIGADAIQFAGTSSVLLSQGGLASHLDATRLARKSHGPMFDDLLALVLMHAGQTDEARTVPVGAYPCPPEDIFQTGLLAIRARALIALGRKDLAQPVIDALLPVRNLLAGLSSATIVIEPVALALGRLFQLQGRSSEADEHFTMAASIARRWESPHWLAEALRRGSAAKAWAA</sequence>
<dbReference type="InterPro" id="IPR041664">
    <property type="entry name" value="AAA_16"/>
</dbReference>
<keyword evidence="4" id="KW-0804">Transcription</keyword>
<dbReference type="InterPro" id="IPR001867">
    <property type="entry name" value="OmpR/PhoB-type_DNA-bd"/>
</dbReference>
<evidence type="ECO:0000256" key="2">
    <source>
        <dbReference type="ARBA" id="ARBA00023015"/>
    </source>
</evidence>
<dbReference type="InterPro" id="IPR027417">
    <property type="entry name" value="P-loop_NTPase"/>
</dbReference>
<reference evidence="8" key="1">
    <citation type="journal article" date="2019" name="Int. J. Syst. Evol. Microbiol.">
        <title>The Global Catalogue of Microorganisms (GCM) 10K type strain sequencing project: providing services to taxonomists for standard genome sequencing and annotation.</title>
        <authorList>
            <consortium name="The Broad Institute Genomics Platform"/>
            <consortium name="The Broad Institute Genome Sequencing Center for Infectious Disease"/>
            <person name="Wu L."/>
            <person name="Ma J."/>
        </authorList>
    </citation>
    <scope>NUCLEOTIDE SEQUENCE [LARGE SCALE GENOMIC DNA]</scope>
    <source>
        <strain evidence="8">CCM 7043</strain>
    </source>
</reference>
<dbReference type="SUPFAM" id="SSF48452">
    <property type="entry name" value="TPR-like"/>
    <property type="match status" value="1"/>
</dbReference>
<name>A0ABW4F877_9PSEU</name>
<evidence type="ECO:0000256" key="3">
    <source>
        <dbReference type="ARBA" id="ARBA00023125"/>
    </source>
</evidence>
<keyword evidence="2" id="KW-0805">Transcription regulation</keyword>
<dbReference type="SUPFAM" id="SSF52540">
    <property type="entry name" value="P-loop containing nucleoside triphosphate hydrolases"/>
    <property type="match status" value="1"/>
</dbReference>
<dbReference type="Proteomes" id="UP001597114">
    <property type="component" value="Unassembled WGS sequence"/>
</dbReference>
<dbReference type="InterPro" id="IPR051677">
    <property type="entry name" value="AfsR-DnrI-RedD_regulator"/>
</dbReference>
<keyword evidence="8" id="KW-1185">Reference proteome</keyword>
<evidence type="ECO:0000256" key="4">
    <source>
        <dbReference type="ARBA" id="ARBA00023163"/>
    </source>
</evidence>